<proteinExistence type="predicted"/>
<sequence>MAASAPLPPAAPAASDPPALPAWPMVPACYGWLALDARGGWRLRGEIITHPGLLAFLDAHYTGDAHGNWGVDNGPQRVYVELAAAPLILRLHPDGRLVAHTGREATTTGPVLVDADGCAFLATDLGPAMIDDRDLALFAAELRQLEGTPAGDEDLLALIDGQSGPALRWREVDVAFCARAAIPGRLGFQPHPQAIGT</sequence>
<protein>
    <submittedName>
        <fullName evidence="1">DUF2946 family protein</fullName>
    </submittedName>
</protein>
<dbReference type="InterPro" id="IPR021332">
    <property type="entry name" value="DUF2944"/>
</dbReference>
<accession>A0A5C7SQ52</accession>
<evidence type="ECO:0000313" key="1">
    <source>
        <dbReference type="EMBL" id="TXH85680.1"/>
    </source>
</evidence>
<dbReference type="Pfam" id="PF11161">
    <property type="entry name" value="DUF2944"/>
    <property type="match status" value="1"/>
</dbReference>
<dbReference type="EMBL" id="SSFD01000136">
    <property type="protein sequence ID" value="TXH85680.1"/>
    <property type="molecule type" value="Genomic_DNA"/>
</dbReference>
<dbReference type="AlphaFoldDB" id="A0A5C7SQ52"/>
<comment type="caution">
    <text evidence="1">The sequence shown here is derived from an EMBL/GenBank/DDBJ whole genome shotgun (WGS) entry which is preliminary data.</text>
</comment>
<reference evidence="1 2" key="1">
    <citation type="submission" date="2018-09" db="EMBL/GenBank/DDBJ databases">
        <title>Metagenome Assembled Genomes from an Advanced Water Purification Facility.</title>
        <authorList>
            <person name="Stamps B.W."/>
            <person name="Spear J.R."/>
        </authorList>
    </citation>
    <scope>NUCLEOTIDE SEQUENCE [LARGE SCALE GENOMIC DNA]</scope>
    <source>
        <strain evidence="1">Bin_27_1</strain>
    </source>
</reference>
<organism evidence="1 2">
    <name type="scientific">Thauera aminoaromatica</name>
    <dbReference type="NCBI Taxonomy" id="164330"/>
    <lineage>
        <taxon>Bacteria</taxon>
        <taxon>Pseudomonadati</taxon>
        <taxon>Pseudomonadota</taxon>
        <taxon>Betaproteobacteria</taxon>
        <taxon>Rhodocyclales</taxon>
        <taxon>Zoogloeaceae</taxon>
        <taxon>Thauera</taxon>
    </lineage>
</organism>
<name>A0A5C7SQ52_THASP</name>
<evidence type="ECO:0000313" key="2">
    <source>
        <dbReference type="Proteomes" id="UP000321192"/>
    </source>
</evidence>
<dbReference type="Proteomes" id="UP000321192">
    <property type="component" value="Unassembled WGS sequence"/>
</dbReference>
<dbReference type="RefSeq" id="WP_138861097.1">
    <property type="nucleotide sequence ID" value="NZ_JAYRXT010000394.1"/>
</dbReference>
<gene>
    <name evidence="1" type="ORF">E6Q80_09220</name>
</gene>